<dbReference type="Proteomes" id="UP001501591">
    <property type="component" value="Unassembled WGS sequence"/>
</dbReference>
<sequence>MTTTDDPHGTAPAGVSALLALVIGFVLFAALDILGLGMLSYFAEMDILAVPGLDWWPGIVGMIAAVAVFAWMLWPSLVRERASFLSAVPVGLVAAVAHLVVVWLAALVSGAGTAAAFAAFAQLVTRGPSLVIAAAALVAAWSAIALRRTRASAPHWPWEGDEEE</sequence>
<dbReference type="EMBL" id="BAABCP010000001">
    <property type="protein sequence ID" value="GAA3940552.1"/>
    <property type="molecule type" value="Genomic_DNA"/>
</dbReference>
<protein>
    <submittedName>
        <fullName evidence="2">Uncharacterized protein</fullName>
    </submittedName>
</protein>
<keyword evidence="1" id="KW-1133">Transmembrane helix</keyword>
<dbReference type="RefSeq" id="WP_344819223.1">
    <property type="nucleotide sequence ID" value="NZ_BAABCP010000001.1"/>
</dbReference>
<feature type="transmembrane region" description="Helical" evidence="1">
    <location>
        <begin position="90"/>
        <end position="121"/>
    </location>
</feature>
<feature type="transmembrane region" description="Helical" evidence="1">
    <location>
        <begin position="18"/>
        <end position="43"/>
    </location>
</feature>
<evidence type="ECO:0000313" key="3">
    <source>
        <dbReference type="Proteomes" id="UP001501591"/>
    </source>
</evidence>
<feature type="transmembrane region" description="Helical" evidence="1">
    <location>
        <begin position="55"/>
        <end position="78"/>
    </location>
</feature>
<name>A0ABP7N9D7_9MICO</name>
<organism evidence="2 3">
    <name type="scientific">Microbacterium soli</name>
    <dbReference type="NCBI Taxonomy" id="446075"/>
    <lineage>
        <taxon>Bacteria</taxon>
        <taxon>Bacillati</taxon>
        <taxon>Actinomycetota</taxon>
        <taxon>Actinomycetes</taxon>
        <taxon>Micrococcales</taxon>
        <taxon>Microbacteriaceae</taxon>
        <taxon>Microbacterium</taxon>
    </lineage>
</organism>
<keyword evidence="3" id="KW-1185">Reference proteome</keyword>
<evidence type="ECO:0000256" key="1">
    <source>
        <dbReference type="SAM" id="Phobius"/>
    </source>
</evidence>
<feature type="transmembrane region" description="Helical" evidence="1">
    <location>
        <begin position="127"/>
        <end position="146"/>
    </location>
</feature>
<accession>A0ABP7N9D7</accession>
<keyword evidence="1" id="KW-0812">Transmembrane</keyword>
<comment type="caution">
    <text evidence="2">The sequence shown here is derived from an EMBL/GenBank/DDBJ whole genome shotgun (WGS) entry which is preliminary data.</text>
</comment>
<proteinExistence type="predicted"/>
<reference evidence="3" key="1">
    <citation type="journal article" date="2019" name="Int. J. Syst. Evol. Microbiol.">
        <title>The Global Catalogue of Microorganisms (GCM) 10K type strain sequencing project: providing services to taxonomists for standard genome sequencing and annotation.</title>
        <authorList>
            <consortium name="The Broad Institute Genomics Platform"/>
            <consortium name="The Broad Institute Genome Sequencing Center for Infectious Disease"/>
            <person name="Wu L."/>
            <person name="Ma J."/>
        </authorList>
    </citation>
    <scope>NUCLEOTIDE SEQUENCE [LARGE SCALE GENOMIC DNA]</scope>
    <source>
        <strain evidence="3">JCM 17024</strain>
    </source>
</reference>
<keyword evidence="1" id="KW-0472">Membrane</keyword>
<evidence type="ECO:0000313" key="2">
    <source>
        <dbReference type="EMBL" id="GAA3940552.1"/>
    </source>
</evidence>
<gene>
    <name evidence="2" type="ORF">GCM10022383_18040</name>
</gene>